<dbReference type="RefSeq" id="WP_075615330.1">
    <property type="nucleotide sequence ID" value="NZ_JACIED010000001.1"/>
</dbReference>
<accession>A0A1Q9A4P2</accession>
<dbReference type="SUPFAM" id="SSF54427">
    <property type="entry name" value="NTF2-like"/>
    <property type="match status" value="1"/>
</dbReference>
<feature type="compositionally biased region" description="Low complexity" evidence="1">
    <location>
        <begin position="31"/>
        <end position="59"/>
    </location>
</feature>
<evidence type="ECO:0000313" key="6">
    <source>
        <dbReference type="Proteomes" id="UP000185598"/>
    </source>
</evidence>
<evidence type="ECO:0000313" key="7">
    <source>
        <dbReference type="Proteomes" id="UP000544107"/>
    </source>
</evidence>
<feature type="domain" description="Tim44-like" evidence="3">
    <location>
        <begin position="189"/>
        <end position="332"/>
    </location>
</feature>
<keyword evidence="2" id="KW-1133">Transmembrane helix</keyword>
<dbReference type="InterPro" id="IPR032710">
    <property type="entry name" value="NTF2-like_dom_sf"/>
</dbReference>
<evidence type="ECO:0000313" key="4">
    <source>
        <dbReference type="EMBL" id="MBB4006622.1"/>
    </source>
</evidence>
<organism evidence="5 6">
    <name type="scientific">Allorhizobium taibaishanense</name>
    <dbReference type="NCBI Taxonomy" id="887144"/>
    <lineage>
        <taxon>Bacteria</taxon>
        <taxon>Pseudomonadati</taxon>
        <taxon>Pseudomonadota</taxon>
        <taxon>Alphaproteobacteria</taxon>
        <taxon>Hyphomicrobiales</taxon>
        <taxon>Rhizobiaceae</taxon>
        <taxon>Rhizobium/Agrobacterium group</taxon>
        <taxon>Allorhizobium</taxon>
    </lineage>
</organism>
<dbReference type="OrthoDB" id="9780873at2"/>
<dbReference type="PANTHER" id="PTHR41542">
    <property type="entry name" value="BLL5807 PROTEIN"/>
    <property type="match status" value="1"/>
</dbReference>
<dbReference type="Proteomes" id="UP000544107">
    <property type="component" value="Unassembled WGS sequence"/>
</dbReference>
<dbReference type="InterPro" id="IPR007379">
    <property type="entry name" value="Tim44-like_dom"/>
</dbReference>
<proteinExistence type="predicted"/>
<feature type="region of interest" description="Disordered" evidence="1">
    <location>
        <begin position="31"/>
        <end position="76"/>
    </location>
</feature>
<dbReference type="EMBL" id="MKIN01000022">
    <property type="protein sequence ID" value="OLP49539.1"/>
    <property type="molecule type" value="Genomic_DNA"/>
</dbReference>
<dbReference type="SMART" id="SM00978">
    <property type="entry name" value="Tim44"/>
    <property type="match status" value="1"/>
</dbReference>
<protein>
    <submittedName>
        <fullName evidence="4">Putative lipid-binding transport protein (Tim44 family)</fullName>
    </submittedName>
</protein>
<reference evidence="5 6" key="1">
    <citation type="submission" date="2016-09" db="EMBL/GenBank/DDBJ databases">
        <title>Rhizobium oryziradicis sp. nov., isolated from the root of rice.</title>
        <authorList>
            <person name="Zhao J."/>
            <person name="Zhang X."/>
        </authorList>
    </citation>
    <scope>NUCLEOTIDE SEQUENCE [LARGE SCALE GENOMIC DNA]</scope>
    <source>
        <strain evidence="5 6">14971</strain>
    </source>
</reference>
<dbReference type="STRING" id="887144.BJF91_21180"/>
<dbReference type="PANTHER" id="PTHR41542:SF1">
    <property type="entry name" value="BLL5807 PROTEIN"/>
    <property type="match status" value="1"/>
</dbReference>
<keyword evidence="2" id="KW-0812">Transmembrane</keyword>
<feature type="compositionally biased region" description="Low complexity" evidence="1">
    <location>
        <begin position="147"/>
        <end position="156"/>
    </location>
</feature>
<evidence type="ECO:0000256" key="1">
    <source>
        <dbReference type="SAM" id="MobiDB-lite"/>
    </source>
</evidence>
<feature type="transmembrane region" description="Helical" evidence="2">
    <location>
        <begin position="112"/>
        <end position="134"/>
    </location>
</feature>
<evidence type="ECO:0000313" key="5">
    <source>
        <dbReference type="EMBL" id="OLP49539.1"/>
    </source>
</evidence>
<dbReference type="EMBL" id="JACIED010000001">
    <property type="protein sequence ID" value="MBB4006622.1"/>
    <property type="molecule type" value="Genomic_DNA"/>
</dbReference>
<dbReference type="Gene3D" id="3.10.450.240">
    <property type="match status" value="1"/>
</dbReference>
<feature type="transmembrane region" description="Helical" evidence="2">
    <location>
        <begin position="84"/>
        <end position="106"/>
    </location>
</feature>
<keyword evidence="6" id="KW-1185">Reference proteome</keyword>
<feature type="region of interest" description="Disordered" evidence="1">
    <location>
        <begin position="145"/>
        <end position="168"/>
    </location>
</feature>
<feature type="compositionally biased region" description="Polar residues" evidence="1">
    <location>
        <begin position="62"/>
        <end position="76"/>
    </location>
</feature>
<name>A0A1Q9A4P2_9HYPH</name>
<evidence type="ECO:0000259" key="3">
    <source>
        <dbReference type="SMART" id="SM00978"/>
    </source>
</evidence>
<keyword evidence="2" id="KW-0472">Membrane</keyword>
<comment type="caution">
    <text evidence="5">The sequence shown here is derived from an EMBL/GenBank/DDBJ whole genome shotgun (WGS) entry which is preliminary data.</text>
</comment>
<dbReference type="Proteomes" id="UP000185598">
    <property type="component" value="Unassembled WGS sequence"/>
</dbReference>
<reference evidence="4 7" key="2">
    <citation type="submission" date="2020-08" db="EMBL/GenBank/DDBJ databases">
        <title>Genomic Encyclopedia of Type Strains, Phase IV (KMG-IV): sequencing the most valuable type-strain genomes for metagenomic binning, comparative biology and taxonomic classification.</title>
        <authorList>
            <person name="Goeker M."/>
        </authorList>
    </citation>
    <scope>NUCLEOTIDE SEQUENCE [LARGE SCALE GENOMIC DNA]</scope>
    <source>
        <strain evidence="4 7">DSM 100021</strain>
    </source>
</reference>
<gene>
    <name evidence="5" type="ORF">BJF91_21180</name>
    <name evidence="4" type="ORF">GGQ71_000858</name>
</gene>
<evidence type="ECO:0000256" key="2">
    <source>
        <dbReference type="SAM" id="Phobius"/>
    </source>
</evidence>
<sequence length="333" mass="34422">MGKAGRILGIVAIGLAVTVSAVDFAEARRAGSSSSFGSRGTRTYTAPPTTSTAPTTAAPIQRSMTPNSGVNSPGYQQPAPSRGLFGGLGGGLMGGLLMGGLFGMLLGGGFGGAAGMFGMLFQLLLIGGAIMLAMRFFGRRTASSYAGPTSRSDASPSSPPPQGSGFGGFSVPKIGSGGAFGAGQQPAGVAPAVVKSGTDDVGIGQKDFATFEELLKEMQRAYGAEDYSALRRICTPEAMSYLAEELSEHATKGLRNEVHDVRLLQGDLAEAWREGPVDYATVAMRYEAIDVMRDRNSGAIVDGDAVHPQQSVEIWTFVRRPGSGWSISAIQSP</sequence>
<dbReference type="Pfam" id="PF04280">
    <property type="entry name" value="Tim44"/>
    <property type="match status" value="1"/>
</dbReference>
<dbReference type="AlphaFoldDB" id="A0A1Q9A4P2"/>